<organism evidence="2 3">
    <name type="scientific">Chitinophaga skermanii</name>
    <dbReference type="NCBI Taxonomy" id="331697"/>
    <lineage>
        <taxon>Bacteria</taxon>
        <taxon>Pseudomonadati</taxon>
        <taxon>Bacteroidota</taxon>
        <taxon>Chitinophagia</taxon>
        <taxon>Chitinophagales</taxon>
        <taxon>Chitinophagaceae</taxon>
        <taxon>Chitinophaga</taxon>
    </lineage>
</organism>
<dbReference type="OrthoDB" id="196808at2"/>
<keyword evidence="2" id="KW-0808">Transferase</keyword>
<dbReference type="InterPro" id="IPR017508">
    <property type="entry name" value="HipA_N1"/>
</dbReference>
<dbReference type="GO" id="GO:0016301">
    <property type="term" value="F:kinase activity"/>
    <property type="evidence" value="ECO:0007669"/>
    <property type="project" value="UniProtKB-KW"/>
</dbReference>
<accession>A0A327QVV3</accession>
<sequence length="111" mass="12507">MKIVQVYYNTELAGILSKNGGIYRFQYDEAYLNKPGSKPISLTMPLKLSTYESDTLFPAFVNLLSEGANKAFQSRSFKIDERDYFSLLLATEGGDRIGPISIKQYHAPTQD</sequence>
<protein>
    <submittedName>
        <fullName evidence="2">Serine/threonine-protein kinase HipA</fullName>
    </submittedName>
</protein>
<gene>
    <name evidence="2" type="ORF">LX64_01123</name>
</gene>
<proteinExistence type="predicted"/>
<name>A0A327QVV3_9BACT</name>
<evidence type="ECO:0000313" key="3">
    <source>
        <dbReference type="Proteomes" id="UP000249547"/>
    </source>
</evidence>
<dbReference type="NCBIfam" id="TIGR03071">
    <property type="entry name" value="couple_hipA"/>
    <property type="match status" value="1"/>
</dbReference>
<reference evidence="2 3" key="1">
    <citation type="submission" date="2018-06" db="EMBL/GenBank/DDBJ databases">
        <title>Genomic Encyclopedia of Archaeal and Bacterial Type Strains, Phase II (KMG-II): from individual species to whole genera.</title>
        <authorList>
            <person name="Goeker M."/>
        </authorList>
    </citation>
    <scope>NUCLEOTIDE SEQUENCE [LARGE SCALE GENOMIC DNA]</scope>
    <source>
        <strain evidence="2 3">DSM 23857</strain>
    </source>
</reference>
<keyword evidence="2" id="KW-0418">Kinase</keyword>
<comment type="caution">
    <text evidence="2">The sequence shown here is derived from an EMBL/GenBank/DDBJ whole genome shotgun (WGS) entry which is preliminary data.</text>
</comment>
<dbReference type="EMBL" id="QLLL01000002">
    <property type="protein sequence ID" value="RAJ08471.1"/>
    <property type="molecule type" value="Genomic_DNA"/>
</dbReference>
<dbReference type="AlphaFoldDB" id="A0A327QVV3"/>
<evidence type="ECO:0000313" key="2">
    <source>
        <dbReference type="EMBL" id="RAJ08471.1"/>
    </source>
</evidence>
<dbReference type="RefSeq" id="WP_111596621.1">
    <property type="nucleotide sequence ID" value="NZ_QLLL01000002.1"/>
</dbReference>
<dbReference type="Proteomes" id="UP000249547">
    <property type="component" value="Unassembled WGS sequence"/>
</dbReference>
<dbReference type="Pfam" id="PF13657">
    <property type="entry name" value="Couple_hipA"/>
    <property type="match status" value="1"/>
</dbReference>
<feature type="domain" description="HipA N-terminal subdomain 1" evidence="1">
    <location>
        <begin position="5"/>
        <end position="102"/>
    </location>
</feature>
<keyword evidence="3" id="KW-1185">Reference proteome</keyword>
<evidence type="ECO:0000259" key="1">
    <source>
        <dbReference type="Pfam" id="PF13657"/>
    </source>
</evidence>